<dbReference type="EMBL" id="JAVREO010000024">
    <property type="protein sequence ID" value="MDT0270201.1"/>
    <property type="molecule type" value="Genomic_DNA"/>
</dbReference>
<name>A0ABU2JZK3_9ACTN</name>
<accession>A0ABU2JZK3</accession>
<proteinExistence type="predicted"/>
<keyword evidence="2" id="KW-1185">Reference proteome</keyword>
<comment type="caution">
    <text evidence="1">The sequence shown here is derived from an EMBL/GenBank/DDBJ whole genome shotgun (WGS) entry which is preliminary data.</text>
</comment>
<reference evidence="2" key="1">
    <citation type="submission" date="2023-07" db="EMBL/GenBank/DDBJ databases">
        <title>30 novel species of actinomycetes from the DSMZ collection.</title>
        <authorList>
            <person name="Nouioui I."/>
        </authorList>
    </citation>
    <scope>NUCLEOTIDE SEQUENCE [LARGE SCALE GENOMIC DNA]</scope>
    <source>
        <strain evidence="2">DSM 44915</strain>
    </source>
</reference>
<dbReference type="RefSeq" id="WP_311670280.1">
    <property type="nucleotide sequence ID" value="NZ_JAVREO010000024.1"/>
</dbReference>
<gene>
    <name evidence="1" type="ORF">RM844_28415</name>
</gene>
<evidence type="ECO:0000313" key="2">
    <source>
        <dbReference type="Proteomes" id="UP001183410"/>
    </source>
</evidence>
<sequence length="245" mass="26715">MDATDPRPVSDPHLVTARARLVAACAAGAGQLGGAEARAAYRAWLPEVPVARCPASGRLVTWPLDQVDLDGPWWNVDAPVRRLPAEPPAAWLAMTGALRLDRSALAVAPFRARPGPGVPYVLPRLLGLPGVRAVLGQLAVGPHTAWVTSYFGSVPPGTELADLWGQDSYPVWRHGRWQGWAAAGFRAEDNDHDLLPWLRRGKLWWIAPGDRSWTPRQGLDCPFLGLPGTRENQVVRRGEVCHPPR</sequence>
<dbReference type="Proteomes" id="UP001183410">
    <property type="component" value="Unassembled WGS sequence"/>
</dbReference>
<evidence type="ECO:0000313" key="1">
    <source>
        <dbReference type="EMBL" id="MDT0270201.1"/>
    </source>
</evidence>
<organism evidence="1 2">
    <name type="scientific">Streptomyces chisholmiae</name>
    <dbReference type="NCBI Taxonomy" id="3075540"/>
    <lineage>
        <taxon>Bacteria</taxon>
        <taxon>Bacillati</taxon>
        <taxon>Actinomycetota</taxon>
        <taxon>Actinomycetes</taxon>
        <taxon>Kitasatosporales</taxon>
        <taxon>Streptomycetaceae</taxon>
        <taxon>Streptomyces</taxon>
    </lineage>
</organism>
<protein>
    <submittedName>
        <fullName evidence="1">Uncharacterized protein</fullName>
    </submittedName>
</protein>